<keyword evidence="3 5" id="KW-0808">Transferase</keyword>
<dbReference type="SUPFAM" id="SSF48256">
    <property type="entry name" value="Citrate synthase"/>
    <property type="match status" value="1"/>
</dbReference>
<organism evidence="7 8">
    <name type="scientific">Naasia aerilata</name>
    <dbReference type="NCBI Taxonomy" id="1162966"/>
    <lineage>
        <taxon>Bacteria</taxon>
        <taxon>Bacillati</taxon>
        <taxon>Actinomycetota</taxon>
        <taxon>Actinomycetes</taxon>
        <taxon>Micrococcales</taxon>
        <taxon>Microbacteriaceae</taxon>
        <taxon>Naasia</taxon>
    </lineage>
</organism>
<evidence type="ECO:0000256" key="4">
    <source>
        <dbReference type="ARBA" id="ARBA00049288"/>
    </source>
</evidence>
<dbReference type="Pfam" id="PF00285">
    <property type="entry name" value="Citrate_synt"/>
    <property type="match status" value="1"/>
</dbReference>
<dbReference type="EMBL" id="AP027731">
    <property type="protein sequence ID" value="BDZ47457.1"/>
    <property type="molecule type" value="Genomic_DNA"/>
</dbReference>
<dbReference type="InterPro" id="IPR002020">
    <property type="entry name" value="Citrate_synthase"/>
</dbReference>
<protein>
    <recommendedName>
        <fullName evidence="5">Citrate synthase</fullName>
    </recommendedName>
</protein>
<evidence type="ECO:0000256" key="2">
    <source>
        <dbReference type="ARBA" id="ARBA00010566"/>
    </source>
</evidence>
<dbReference type="Gene3D" id="1.10.580.10">
    <property type="entry name" value="Citrate Synthase, domain 1"/>
    <property type="match status" value="1"/>
</dbReference>
<evidence type="ECO:0000256" key="6">
    <source>
        <dbReference type="RuleBase" id="RU003406"/>
    </source>
</evidence>
<evidence type="ECO:0000256" key="5">
    <source>
        <dbReference type="PIRNR" id="PIRNR001369"/>
    </source>
</evidence>
<sequence>MSAHTTDAGRLDVPAGLSGVVVADTTVGDLQPERGYYTYRNHSALELARRSSFEAAWHLLSVGHLPTESELDAFRSAVRPLRRVPPGLMESAGAAGVTPRDALLQLASGLAGVSVVDGIPALYDHPDRRLRDALRLCSVAPTLVASAERARLGQAPVLPSTELDHAANYLFMLRGAEPTEREAAALTNYLVSTMDHGFNASTFATRVVASTGASITAALMAGLGALSGPLHGGAPSRVLDALDEIGTEARIPSWVESRLSAGERIMGFGHAVYRGPDPRADLLREVAVAMGGDRVALAVAFEQEVVHQLERAKPGRRLAANVELYAAVVMEQCGIPRHLFTATFAIARMVGWAAHALEQAEQRKIIRPSARYVGGAMVPLPES</sequence>
<gene>
    <name evidence="7" type="ORF">GCM10025866_33660</name>
</gene>
<dbReference type="PIRSF" id="PIRSF001369">
    <property type="entry name" value="Citrate_synth"/>
    <property type="match status" value="1"/>
</dbReference>
<dbReference type="InterPro" id="IPR016142">
    <property type="entry name" value="Citrate_synth-like_lrg_a-sub"/>
</dbReference>
<dbReference type="InterPro" id="IPR024176">
    <property type="entry name" value="Citrate_synthase_bac-typ"/>
</dbReference>
<proteinExistence type="inferred from homology"/>
<dbReference type="PROSITE" id="PS00480">
    <property type="entry name" value="CITRATE_SYNTHASE"/>
    <property type="match status" value="1"/>
</dbReference>
<dbReference type="Proteomes" id="UP001321498">
    <property type="component" value="Chromosome"/>
</dbReference>
<comment type="pathway">
    <text evidence="1">Carbohydrate metabolism; tricarboxylic acid cycle.</text>
</comment>
<reference evidence="8" key="1">
    <citation type="journal article" date="2019" name="Int. J. Syst. Evol. Microbiol.">
        <title>The Global Catalogue of Microorganisms (GCM) 10K type strain sequencing project: providing services to taxonomists for standard genome sequencing and annotation.</title>
        <authorList>
            <consortium name="The Broad Institute Genomics Platform"/>
            <consortium name="The Broad Institute Genome Sequencing Center for Infectious Disease"/>
            <person name="Wu L."/>
            <person name="Ma J."/>
        </authorList>
    </citation>
    <scope>NUCLEOTIDE SEQUENCE [LARGE SCALE GENOMIC DNA]</scope>
    <source>
        <strain evidence="8">NBRC 108725</strain>
    </source>
</reference>
<keyword evidence="8" id="KW-1185">Reference proteome</keyword>
<dbReference type="PRINTS" id="PR00143">
    <property type="entry name" value="CITRTSNTHASE"/>
</dbReference>
<dbReference type="InterPro" id="IPR016143">
    <property type="entry name" value="Citrate_synth-like_sm_a-sub"/>
</dbReference>
<name>A0ABM8GGH3_9MICO</name>
<dbReference type="Gene3D" id="1.10.230.10">
    <property type="entry name" value="Cytochrome P450-Terp, domain 2"/>
    <property type="match status" value="1"/>
</dbReference>
<comment type="similarity">
    <text evidence="2 5 6">Belongs to the citrate synthase family.</text>
</comment>
<comment type="catalytic activity">
    <reaction evidence="4">
        <text>oxaloacetate + acetyl-CoA + H2O = citrate + CoA + H(+)</text>
        <dbReference type="Rhea" id="RHEA:16845"/>
        <dbReference type="ChEBI" id="CHEBI:15377"/>
        <dbReference type="ChEBI" id="CHEBI:15378"/>
        <dbReference type="ChEBI" id="CHEBI:16452"/>
        <dbReference type="ChEBI" id="CHEBI:16947"/>
        <dbReference type="ChEBI" id="CHEBI:57287"/>
        <dbReference type="ChEBI" id="CHEBI:57288"/>
        <dbReference type="EC" id="2.3.3.16"/>
    </reaction>
</comment>
<evidence type="ECO:0000256" key="1">
    <source>
        <dbReference type="ARBA" id="ARBA00005163"/>
    </source>
</evidence>
<dbReference type="RefSeq" id="WP_286277377.1">
    <property type="nucleotide sequence ID" value="NZ_AP027731.1"/>
</dbReference>
<dbReference type="InterPro" id="IPR036969">
    <property type="entry name" value="Citrate_synthase_sf"/>
</dbReference>
<evidence type="ECO:0000313" key="8">
    <source>
        <dbReference type="Proteomes" id="UP001321498"/>
    </source>
</evidence>
<accession>A0ABM8GGH3</accession>
<dbReference type="PANTHER" id="PTHR11739">
    <property type="entry name" value="CITRATE SYNTHASE"/>
    <property type="match status" value="1"/>
</dbReference>
<evidence type="ECO:0000313" key="7">
    <source>
        <dbReference type="EMBL" id="BDZ47457.1"/>
    </source>
</evidence>
<dbReference type="PANTHER" id="PTHR11739:SF23">
    <property type="entry name" value="CITRATE SYNTHASE 2-RELATED"/>
    <property type="match status" value="1"/>
</dbReference>
<evidence type="ECO:0000256" key="3">
    <source>
        <dbReference type="ARBA" id="ARBA00022679"/>
    </source>
</evidence>
<dbReference type="InterPro" id="IPR019810">
    <property type="entry name" value="Citrate_synthase_AS"/>
</dbReference>